<feature type="transmembrane region" description="Helical" evidence="1">
    <location>
        <begin position="58"/>
        <end position="79"/>
    </location>
</feature>
<reference evidence="3 4" key="1">
    <citation type="submission" date="2018-09" db="EMBL/GenBank/DDBJ databases">
        <title>Genomic Encyclopedia of Archaeal and Bacterial Type Strains, Phase II (KMG-II): from individual species to whole genera.</title>
        <authorList>
            <person name="Goeker M."/>
        </authorList>
    </citation>
    <scope>NUCLEOTIDE SEQUENCE [LARGE SCALE GENOMIC DNA]</scope>
    <source>
        <strain evidence="3 4">DSM 17008</strain>
    </source>
</reference>
<evidence type="ECO:0000313" key="3">
    <source>
        <dbReference type="EMBL" id="RKD69614.1"/>
    </source>
</evidence>
<keyword evidence="1" id="KW-0812">Transmembrane</keyword>
<dbReference type="EMBL" id="RAPK01000011">
    <property type="protein sequence ID" value="RKD69614.1"/>
    <property type="molecule type" value="Genomic_DNA"/>
</dbReference>
<dbReference type="OrthoDB" id="2866610at2"/>
<organism evidence="3 4">
    <name type="scientific">Sinobaca qinghaiensis</name>
    <dbReference type="NCBI Taxonomy" id="342944"/>
    <lineage>
        <taxon>Bacteria</taxon>
        <taxon>Bacillati</taxon>
        <taxon>Bacillota</taxon>
        <taxon>Bacilli</taxon>
        <taxon>Bacillales</taxon>
        <taxon>Sporolactobacillaceae</taxon>
        <taxon>Sinobaca</taxon>
    </lineage>
</organism>
<gene>
    <name evidence="3" type="ORF">ATL39_3038</name>
</gene>
<keyword evidence="1" id="KW-0472">Membrane</keyword>
<keyword evidence="1" id="KW-1133">Transmembrane helix</keyword>
<name>A0A419UWX4_9BACL</name>
<proteinExistence type="predicted"/>
<evidence type="ECO:0000256" key="1">
    <source>
        <dbReference type="SAM" id="Phobius"/>
    </source>
</evidence>
<dbReference type="AlphaFoldDB" id="A0A419UWX4"/>
<feature type="transmembrane region" description="Helical" evidence="1">
    <location>
        <begin position="34"/>
        <end position="52"/>
    </location>
</feature>
<comment type="caution">
    <text evidence="3">The sequence shown here is derived from an EMBL/GenBank/DDBJ whole genome shotgun (WGS) entry which is preliminary data.</text>
</comment>
<protein>
    <submittedName>
        <fullName evidence="3">YcxB-like protein</fullName>
    </submittedName>
</protein>
<dbReference type="RefSeq" id="WP_120194172.1">
    <property type="nucleotide sequence ID" value="NZ_RAPK01000011.1"/>
</dbReference>
<dbReference type="Pfam" id="PF14317">
    <property type="entry name" value="YcxB"/>
    <property type="match status" value="1"/>
</dbReference>
<dbReference type="Proteomes" id="UP000285120">
    <property type="component" value="Unassembled WGS sequence"/>
</dbReference>
<evidence type="ECO:0000259" key="2">
    <source>
        <dbReference type="Pfam" id="PF14317"/>
    </source>
</evidence>
<dbReference type="InterPro" id="IPR025588">
    <property type="entry name" value="YcxB-like_C"/>
</dbReference>
<feature type="domain" description="YcxB-like C-terminal" evidence="2">
    <location>
        <begin position="99"/>
        <end position="160"/>
    </location>
</feature>
<evidence type="ECO:0000313" key="4">
    <source>
        <dbReference type="Proteomes" id="UP000285120"/>
    </source>
</evidence>
<accession>A0A419UWX4</accession>
<keyword evidence="4" id="KW-1185">Reference proteome</keyword>
<sequence>MENVTFHGQLSQKEYTLFLLFDTRRRLVTTSIPLFLLLFIFLVLMDMVNVYSLSWLAVFSWSFILTLVYYVLAICTLYFSAKKSYQTDPYTKRYNTYSINEEFMFQQNDRAEAKHIWTDMHRVFEFADMFILYLAPRRALVLPHRFFESNKDKQAFEEILKQRVNKDQLHLKNHS</sequence>